<sequence length="118" mass="13708">MLRKSCACFKPKRTSVHAHSSSKLGKQRFDLMEALQRDRERVDRNKTLPWKERLAQLKVYPWKFFIAFMIFWSWLGTYAVPYFKGMKPGELPSLGGGTSAPEDAREKLVAMPKLSWRG</sequence>
<gene>
    <name evidence="2" type="ORF">ADEAN_000150100</name>
</gene>
<organism evidence="2 3">
    <name type="scientific">Angomonas deanei</name>
    <dbReference type="NCBI Taxonomy" id="59799"/>
    <lineage>
        <taxon>Eukaryota</taxon>
        <taxon>Discoba</taxon>
        <taxon>Euglenozoa</taxon>
        <taxon>Kinetoplastea</taxon>
        <taxon>Metakinetoplastina</taxon>
        <taxon>Trypanosomatida</taxon>
        <taxon>Trypanosomatidae</taxon>
        <taxon>Strigomonadinae</taxon>
        <taxon>Angomonas</taxon>
    </lineage>
</organism>
<dbReference type="EMBL" id="LR877146">
    <property type="protein sequence ID" value="CAD2214057.1"/>
    <property type="molecule type" value="Genomic_DNA"/>
</dbReference>
<dbReference type="AlphaFoldDB" id="A0A7G2C5N3"/>
<protein>
    <recommendedName>
        <fullName evidence="4">Transmembrane protein</fullName>
    </recommendedName>
</protein>
<dbReference type="Proteomes" id="UP000515908">
    <property type="component" value="Chromosome 02"/>
</dbReference>
<evidence type="ECO:0000256" key="1">
    <source>
        <dbReference type="SAM" id="Phobius"/>
    </source>
</evidence>
<dbReference type="VEuPathDB" id="TriTrypDB:ADEAN_000150100"/>
<keyword evidence="3" id="KW-1185">Reference proteome</keyword>
<keyword evidence="1" id="KW-0812">Transmembrane</keyword>
<reference evidence="2 3" key="1">
    <citation type="submission" date="2020-08" db="EMBL/GenBank/DDBJ databases">
        <authorList>
            <person name="Newling K."/>
            <person name="Davey J."/>
            <person name="Forrester S."/>
        </authorList>
    </citation>
    <scope>NUCLEOTIDE SEQUENCE [LARGE SCALE GENOMIC DNA]</scope>
    <source>
        <strain evidence="3">Crithidia deanei Carvalho (ATCC PRA-265)</strain>
    </source>
</reference>
<accession>A0A7G2C5N3</accession>
<evidence type="ECO:0000313" key="2">
    <source>
        <dbReference type="EMBL" id="CAD2214057.1"/>
    </source>
</evidence>
<keyword evidence="1" id="KW-1133">Transmembrane helix</keyword>
<feature type="transmembrane region" description="Helical" evidence="1">
    <location>
        <begin position="64"/>
        <end position="83"/>
    </location>
</feature>
<evidence type="ECO:0008006" key="4">
    <source>
        <dbReference type="Google" id="ProtNLM"/>
    </source>
</evidence>
<dbReference type="OrthoDB" id="277508at2759"/>
<keyword evidence="1" id="KW-0472">Membrane</keyword>
<evidence type="ECO:0000313" key="3">
    <source>
        <dbReference type="Proteomes" id="UP000515908"/>
    </source>
</evidence>
<proteinExistence type="predicted"/>
<name>A0A7G2C5N3_9TRYP</name>